<dbReference type="InterPro" id="IPR018253">
    <property type="entry name" value="DnaJ_domain_CS"/>
</dbReference>
<dbReference type="InterPro" id="IPR012724">
    <property type="entry name" value="DnaJ"/>
</dbReference>
<dbReference type="AlphaFoldDB" id="A0A2H0UED6"/>
<feature type="binding site" evidence="8">
    <location>
        <position position="205"/>
    </location>
    <ligand>
        <name>Zn(2+)</name>
        <dbReference type="ChEBI" id="CHEBI:29105"/>
        <label>1</label>
    </ligand>
</feature>
<evidence type="ECO:0000256" key="4">
    <source>
        <dbReference type="ARBA" id="ARBA00022833"/>
    </source>
</evidence>
<dbReference type="GO" id="GO:0051082">
    <property type="term" value="F:unfolded protein binding"/>
    <property type="evidence" value="ECO:0007669"/>
    <property type="project" value="UniProtKB-UniRule"/>
</dbReference>
<comment type="subunit">
    <text evidence="8">Homodimer.</text>
</comment>
<feature type="binding site" evidence="8">
    <location>
        <position position="202"/>
    </location>
    <ligand>
        <name>Zn(2+)</name>
        <dbReference type="ChEBI" id="CHEBI:29105"/>
        <label>1</label>
    </ligand>
</feature>
<evidence type="ECO:0000259" key="10">
    <source>
        <dbReference type="PROSITE" id="PS50076"/>
    </source>
</evidence>
<dbReference type="Pfam" id="PF00684">
    <property type="entry name" value="DnaJ_CXXCXGXG"/>
    <property type="match status" value="1"/>
</dbReference>
<feature type="repeat" description="CXXCXGXG motif" evidence="8">
    <location>
        <begin position="145"/>
        <end position="152"/>
    </location>
</feature>
<feature type="domain" description="CR-type" evidence="11">
    <location>
        <begin position="132"/>
        <end position="214"/>
    </location>
</feature>
<reference evidence="13" key="1">
    <citation type="submission" date="2017-09" db="EMBL/GenBank/DDBJ databases">
        <title>Depth-based differentiation of microbial function through sediment-hosted aquifers and enrichment of novel symbionts in the deep terrestrial subsurface.</title>
        <authorList>
            <person name="Probst A.J."/>
            <person name="Ladd B."/>
            <person name="Jarett J.K."/>
            <person name="Geller-Mcgrath D.E."/>
            <person name="Sieber C.M.K."/>
            <person name="Emerson J.B."/>
            <person name="Anantharaman K."/>
            <person name="Thomas B.C."/>
            <person name="Malmstrom R."/>
            <person name="Stieglmeier M."/>
            <person name="Klingl A."/>
            <person name="Woyke T."/>
            <person name="Ryan C.M."/>
            <person name="Banfield J.F."/>
        </authorList>
    </citation>
    <scope>NUCLEOTIDE SEQUENCE [LARGE SCALE GENOMIC DNA]</scope>
</reference>
<feature type="binding site" evidence="8">
    <location>
        <position position="162"/>
    </location>
    <ligand>
        <name>Zn(2+)</name>
        <dbReference type="ChEBI" id="CHEBI:29105"/>
        <label>2</label>
    </ligand>
</feature>
<evidence type="ECO:0000256" key="7">
    <source>
        <dbReference type="ARBA" id="ARBA00067609"/>
    </source>
</evidence>
<dbReference type="PANTHER" id="PTHR43096">
    <property type="entry name" value="DNAJ HOMOLOG 1, MITOCHONDRIAL-RELATED"/>
    <property type="match status" value="1"/>
</dbReference>
<dbReference type="SUPFAM" id="SSF46565">
    <property type="entry name" value="Chaperone J-domain"/>
    <property type="match status" value="1"/>
</dbReference>
<dbReference type="Proteomes" id="UP000229344">
    <property type="component" value="Unassembled WGS sequence"/>
</dbReference>
<dbReference type="NCBIfam" id="NF008035">
    <property type="entry name" value="PRK10767.1"/>
    <property type="match status" value="1"/>
</dbReference>
<dbReference type="InterPro" id="IPR008971">
    <property type="entry name" value="HSP40/DnaJ_pept-bd"/>
</dbReference>
<feature type="repeat" description="CXXCXGXG motif" evidence="8">
    <location>
        <begin position="202"/>
        <end position="209"/>
    </location>
</feature>
<dbReference type="FunFam" id="2.60.260.20:FF:000005">
    <property type="entry name" value="Chaperone protein dnaJ 1, mitochondrial"/>
    <property type="match status" value="1"/>
</dbReference>
<feature type="binding site" evidence="8">
    <location>
        <position position="148"/>
    </location>
    <ligand>
        <name>Zn(2+)</name>
        <dbReference type="ChEBI" id="CHEBI:29105"/>
        <label>1</label>
    </ligand>
</feature>
<comment type="caution">
    <text evidence="12">The sequence shown here is derived from an EMBL/GenBank/DDBJ whole genome shotgun (WGS) entry which is preliminary data.</text>
</comment>
<dbReference type="EMBL" id="PFBI01000004">
    <property type="protein sequence ID" value="PIR84762.1"/>
    <property type="molecule type" value="Genomic_DNA"/>
</dbReference>
<dbReference type="GO" id="GO:0006260">
    <property type="term" value="P:DNA replication"/>
    <property type="evidence" value="ECO:0007669"/>
    <property type="project" value="UniProtKB-KW"/>
</dbReference>
<feature type="domain" description="J" evidence="10">
    <location>
        <begin position="3"/>
        <end position="65"/>
    </location>
</feature>
<dbReference type="InterPro" id="IPR036410">
    <property type="entry name" value="HSP_DnaJ_Cys-rich_dom_sf"/>
</dbReference>
<evidence type="ECO:0000256" key="6">
    <source>
        <dbReference type="ARBA" id="ARBA00061004"/>
    </source>
</evidence>
<name>A0A2H0UED6_9BACT</name>
<protein>
    <recommendedName>
        <fullName evidence="7 8">Chaperone protein DnaJ</fullName>
    </recommendedName>
</protein>
<dbReference type="CDD" id="cd10719">
    <property type="entry name" value="DnaJ_zf"/>
    <property type="match status" value="1"/>
</dbReference>
<dbReference type="PRINTS" id="PR00625">
    <property type="entry name" value="JDOMAIN"/>
</dbReference>
<feature type="binding site" evidence="8">
    <location>
        <position position="165"/>
    </location>
    <ligand>
        <name>Zn(2+)</name>
        <dbReference type="ChEBI" id="CHEBI:29105"/>
        <label>2</label>
    </ligand>
</feature>
<dbReference type="Gene3D" id="2.10.230.10">
    <property type="entry name" value="Heat shock protein DnaJ, cysteine-rich domain"/>
    <property type="match status" value="1"/>
</dbReference>
<evidence type="ECO:0000256" key="1">
    <source>
        <dbReference type="ARBA" id="ARBA00022723"/>
    </source>
</evidence>
<evidence type="ECO:0000256" key="3">
    <source>
        <dbReference type="ARBA" id="ARBA00022771"/>
    </source>
</evidence>
<dbReference type="GO" id="GO:0005737">
    <property type="term" value="C:cytoplasm"/>
    <property type="evidence" value="ECO:0007669"/>
    <property type="project" value="UniProtKB-SubCell"/>
</dbReference>
<dbReference type="SMART" id="SM00271">
    <property type="entry name" value="DnaJ"/>
    <property type="match status" value="1"/>
</dbReference>
<keyword evidence="8" id="KW-0235">DNA replication</keyword>
<evidence type="ECO:0000313" key="13">
    <source>
        <dbReference type="Proteomes" id="UP000229344"/>
    </source>
</evidence>
<dbReference type="GO" id="GO:0031072">
    <property type="term" value="F:heat shock protein binding"/>
    <property type="evidence" value="ECO:0007669"/>
    <property type="project" value="InterPro"/>
</dbReference>
<dbReference type="PANTHER" id="PTHR43096:SF52">
    <property type="entry name" value="DNAJ HOMOLOG 1, MITOCHONDRIAL-RELATED"/>
    <property type="match status" value="1"/>
</dbReference>
<dbReference type="GO" id="GO:0005524">
    <property type="term" value="F:ATP binding"/>
    <property type="evidence" value="ECO:0007669"/>
    <property type="project" value="InterPro"/>
</dbReference>
<evidence type="ECO:0000313" key="12">
    <source>
        <dbReference type="EMBL" id="PIR84762.1"/>
    </source>
</evidence>
<dbReference type="PROSITE" id="PS50076">
    <property type="entry name" value="DNAJ_2"/>
    <property type="match status" value="1"/>
</dbReference>
<dbReference type="NCBIfam" id="TIGR02349">
    <property type="entry name" value="DnaJ_bact"/>
    <property type="match status" value="1"/>
</dbReference>
<feature type="repeat" description="CXXCXGXG motif" evidence="8">
    <location>
        <begin position="188"/>
        <end position="195"/>
    </location>
</feature>
<dbReference type="Pfam" id="PF01556">
    <property type="entry name" value="DnaJ_C"/>
    <property type="match status" value="1"/>
</dbReference>
<comment type="similarity">
    <text evidence="6 8">Belongs to the DnaJ family.</text>
</comment>
<dbReference type="SUPFAM" id="SSF49493">
    <property type="entry name" value="HSP40/DnaJ peptide-binding domain"/>
    <property type="match status" value="2"/>
</dbReference>
<keyword evidence="1 8" id="KW-0479">Metal-binding</keyword>
<dbReference type="GO" id="GO:0008270">
    <property type="term" value="F:zinc ion binding"/>
    <property type="evidence" value="ECO:0007669"/>
    <property type="project" value="UniProtKB-UniRule"/>
</dbReference>
<feature type="binding site" evidence="8">
    <location>
        <position position="145"/>
    </location>
    <ligand>
        <name>Zn(2+)</name>
        <dbReference type="ChEBI" id="CHEBI:29105"/>
        <label>1</label>
    </ligand>
</feature>
<keyword evidence="8" id="KW-0963">Cytoplasm</keyword>
<dbReference type="Gene3D" id="2.60.260.20">
    <property type="entry name" value="Urease metallochaperone UreE, N-terminal domain"/>
    <property type="match status" value="2"/>
</dbReference>
<accession>A0A2H0UED6</accession>
<dbReference type="Gene3D" id="1.10.287.110">
    <property type="entry name" value="DnaJ domain"/>
    <property type="match status" value="1"/>
</dbReference>
<keyword evidence="3 8" id="KW-0863">Zinc-finger</keyword>
<feature type="repeat" description="CXXCXGXG motif" evidence="8">
    <location>
        <begin position="162"/>
        <end position="169"/>
    </location>
</feature>
<feature type="zinc finger region" description="CR-type" evidence="9">
    <location>
        <begin position="132"/>
        <end position="214"/>
    </location>
</feature>
<comment type="domain">
    <text evidence="8">The J domain is necessary and sufficient to stimulate DnaK ATPase activity. Zinc center 1 plays an important role in the autonomous, DnaK-independent chaperone activity of DnaJ. Zinc center 2 is essential for interaction with DnaK and for DnaJ activity.</text>
</comment>
<dbReference type="FunFam" id="2.10.230.10:FF:000002">
    <property type="entry name" value="Molecular chaperone DnaJ"/>
    <property type="match status" value="1"/>
</dbReference>
<dbReference type="CDD" id="cd06257">
    <property type="entry name" value="DnaJ"/>
    <property type="match status" value="1"/>
</dbReference>
<gene>
    <name evidence="8 12" type="primary">dnaJ</name>
    <name evidence="12" type="ORF">COU16_01070</name>
</gene>
<comment type="subcellular location">
    <subcellularLocation>
        <location evidence="8">Cytoplasm</location>
    </subcellularLocation>
</comment>
<dbReference type="GO" id="GO:0042026">
    <property type="term" value="P:protein refolding"/>
    <property type="evidence" value="ECO:0007669"/>
    <property type="project" value="TreeGrafter"/>
</dbReference>
<dbReference type="InterPro" id="IPR001305">
    <property type="entry name" value="HSP_DnaJ_Cys-rich_dom"/>
</dbReference>
<comment type="cofactor">
    <cofactor evidence="8">
        <name>Zn(2+)</name>
        <dbReference type="ChEBI" id="CHEBI:29105"/>
    </cofactor>
    <text evidence="8">Binds 2 Zn(2+) ions per monomer.</text>
</comment>
<dbReference type="InterPro" id="IPR002939">
    <property type="entry name" value="DnaJ_C"/>
</dbReference>
<dbReference type="InterPro" id="IPR036869">
    <property type="entry name" value="J_dom_sf"/>
</dbReference>
<evidence type="ECO:0000256" key="5">
    <source>
        <dbReference type="ARBA" id="ARBA00023186"/>
    </source>
</evidence>
<feature type="binding site" evidence="8">
    <location>
        <position position="191"/>
    </location>
    <ligand>
        <name>Zn(2+)</name>
        <dbReference type="ChEBI" id="CHEBI:29105"/>
        <label>2</label>
    </ligand>
</feature>
<organism evidence="12 13">
    <name type="scientific">Candidatus Kaiserbacteria bacterium CG10_big_fil_rev_8_21_14_0_10_47_16</name>
    <dbReference type="NCBI Taxonomy" id="1974608"/>
    <lineage>
        <taxon>Bacteria</taxon>
        <taxon>Candidatus Kaiseribacteriota</taxon>
    </lineage>
</organism>
<dbReference type="HAMAP" id="MF_01152">
    <property type="entry name" value="DnaJ"/>
    <property type="match status" value="1"/>
</dbReference>
<dbReference type="GO" id="GO:0009408">
    <property type="term" value="P:response to heat"/>
    <property type="evidence" value="ECO:0007669"/>
    <property type="project" value="InterPro"/>
</dbReference>
<dbReference type="CDD" id="cd10747">
    <property type="entry name" value="DnaJ_C"/>
    <property type="match status" value="1"/>
</dbReference>
<evidence type="ECO:0000256" key="8">
    <source>
        <dbReference type="HAMAP-Rule" id="MF_01152"/>
    </source>
</evidence>
<keyword evidence="2 8" id="KW-0677">Repeat</keyword>
<evidence type="ECO:0000259" key="11">
    <source>
        <dbReference type="PROSITE" id="PS51188"/>
    </source>
</evidence>
<dbReference type="SUPFAM" id="SSF57938">
    <property type="entry name" value="DnaJ/Hsp40 cysteine-rich domain"/>
    <property type="match status" value="1"/>
</dbReference>
<keyword evidence="4 8" id="KW-0862">Zinc</keyword>
<dbReference type="InterPro" id="IPR001623">
    <property type="entry name" value="DnaJ_domain"/>
</dbReference>
<evidence type="ECO:0000256" key="2">
    <source>
        <dbReference type="ARBA" id="ARBA00022737"/>
    </source>
</evidence>
<dbReference type="PROSITE" id="PS00636">
    <property type="entry name" value="DNAJ_1"/>
    <property type="match status" value="1"/>
</dbReference>
<dbReference type="Pfam" id="PF00226">
    <property type="entry name" value="DnaJ"/>
    <property type="match status" value="1"/>
</dbReference>
<proteinExistence type="inferred from homology"/>
<comment type="function">
    <text evidence="8">Participates actively in the response to hyperosmotic and heat shock by preventing the aggregation of stress-denatured proteins and by disaggregating proteins, also in an autonomous, DnaK-independent fashion. Unfolded proteins bind initially to DnaJ; upon interaction with the DnaJ-bound protein, DnaK hydrolyzes its bound ATP, resulting in the formation of a stable complex. GrpE releases ADP from DnaK; ATP binding to DnaK triggers the release of the substrate protein, thus completing the reaction cycle. Several rounds of ATP-dependent interactions between DnaJ, DnaK and GrpE are required for fully efficient folding. Also involved, together with DnaK and GrpE, in the DNA replication of plasmids through activation of initiation proteins.</text>
</comment>
<evidence type="ECO:0000256" key="9">
    <source>
        <dbReference type="PROSITE-ProRule" id="PRU00546"/>
    </source>
</evidence>
<sequence length="352" mass="38082">MKDYYKILEVEKGSSKDEVKKAFRRLAAKYHPDKKGGDEAKFKELSEAYSVLSDDKKRAEYDTYGRSYAGGAQGAGGFNWGGAQGAEFDINDIFENFGDMFGGGFGGGRAQQARGNDISIDIQLSFKEAVFGTKRTVTLTKNNVCETCDGTGAKKGSEMTTCSTCNGNGKIRETRQSILGAFTTVRECSTCNGKGKVPKEPCSECNGHGIKRSSEQIEISIPAGIENGEMIRMTGRGEAISNGTPGDLYIKIHVERHATIAREGTQLMSILNIKLSDALLGGSYQVETLDGNVTLKIPEGIKHGEMLRIKNKGVPGAGSKRGDFIVKIAIDIPQKLSKQAKKLIEQLKEEGI</sequence>
<keyword evidence="8" id="KW-0346">Stress response</keyword>
<keyword evidence="5 8" id="KW-0143">Chaperone</keyword>
<dbReference type="PROSITE" id="PS51188">
    <property type="entry name" value="ZF_CR"/>
    <property type="match status" value="1"/>
</dbReference>
<feature type="binding site" evidence="8">
    <location>
        <position position="188"/>
    </location>
    <ligand>
        <name>Zn(2+)</name>
        <dbReference type="ChEBI" id="CHEBI:29105"/>
        <label>2</label>
    </ligand>
</feature>